<dbReference type="AlphaFoldDB" id="A0A553QIY8"/>
<protein>
    <submittedName>
        <fullName evidence="2">Uncharacterized protein</fullName>
    </submittedName>
</protein>
<comment type="caution">
    <text evidence="2">The sequence shown here is derived from an EMBL/GenBank/DDBJ whole genome shotgun (WGS) entry which is preliminary data.</text>
</comment>
<feature type="compositionally biased region" description="Basic and acidic residues" evidence="1">
    <location>
        <begin position="1"/>
        <end position="17"/>
    </location>
</feature>
<evidence type="ECO:0000313" key="2">
    <source>
        <dbReference type="EMBL" id="TRY89894.1"/>
    </source>
</evidence>
<feature type="region of interest" description="Disordered" evidence="1">
    <location>
        <begin position="1"/>
        <end position="86"/>
    </location>
</feature>
<organism evidence="2 3">
    <name type="scientific">Danionella cerebrum</name>
    <dbReference type="NCBI Taxonomy" id="2873325"/>
    <lineage>
        <taxon>Eukaryota</taxon>
        <taxon>Metazoa</taxon>
        <taxon>Chordata</taxon>
        <taxon>Craniata</taxon>
        <taxon>Vertebrata</taxon>
        <taxon>Euteleostomi</taxon>
        <taxon>Actinopterygii</taxon>
        <taxon>Neopterygii</taxon>
        <taxon>Teleostei</taxon>
        <taxon>Ostariophysi</taxon>
        <taxon>Cypriniformes</taxon>
        <taxon>Danionidae</taxon>
        <taxon>Danioninae</taxon>
        <taxon>Danionella</taxon>
    </lineage>
</organism>
<reference evidence="2 3" key="1">
    <citation type="journal article" date="2019" name="Sci. Data">
        <title>Hybrid genome assembly and annotation of Danionella translucida.</title>
        <authorList>
            <person name="Kadobianskyi M."/>
            <person name="Schulze L."/>
            <person name="Schuelke M."/>
            <person name="Judkewitz B."/>
        </authorList>
    </citation>
    <scope>NUCLEOTIDE SEQUENCE [LARGE SCALE GENOMIC DNA]</scope>
    <source>
        <strain evidence="2 3">Bolton</strain>
    </source>
</reference>
<accession>A0A553QIY8</accession>
<feature type="compositionally biased region" description="Basic and acidic residues" evidence="1">
    <location>
        <begin position="53"/>
        <end position="86"/>
    </location>
</feature>
<keyword evidence="3" id="KW-1185">Reference proteome</keyword>
<evidence type="ECO:0000313" key="3">
    <source>
        <dbReference type="Proteomes" id="UP000316079"/>
    </source>
</evidence>
<name>A0A553QIY8_9TELE</name>
<dbReference type="Proteomes" id="UP000316079">
    <property type="component" value="Unassembled WGS sequence"/>
</dbReference>
<sequence length="86" mass="9641">MNDRERARPPPPPRDDGQTVSPERCSKSLSSATKRSNSSRAGTDVNLSPPHRNQTDQDRHLTAAFEGRPRCTRSAERERERDGRGS</sequence>
<evidence type="ECO:0000256" key="1">
    <source>
        <dbReference type="SAM" id="MobiDB-lite"/>
    </source>
</evidence>
<proteinExistence type="predicted"/>
<dbReference type="EMBL" id="SRMA01025905">
    <property type="protein sequence ID" value="TRY89894.1"/>
    <property type="molecule type" value="Genomic_DNA"/>
</dbReference>
<gene>
    <name evidence="2" type="ORF">DNTS_034228</name>
</gene>
<feature type="compositionally biased region" description="Polar residues" evidence="1">
    <location>
        <begin position="27"/>
        <end position="41"/>
    </location>
</feature>